<keyword evidence="2" id="KW-0472">Membrane</keyword>
<dbReference type="EMBL" id="CAJJDP010000131">
    <property type="protein sequence ID" value="CAD8203879.1"/>
    <property type="molecule type" value="Genomic_DNA"/>
</dbReference>
<feature type="transmembrane region" description="Helical" evidence="2">
    <location>
        <begin position="269"/>
        <end position="289"/>
    </location>
</feature>
<feature type="signal peptide" evidence="3">
    <location>
        <begin position="1"/>
        <end position="15"/>
    </location>
</feature>
<dbReference type="AlphaFoldDB" id="A0A8S1XRW6"/>
<keyword evidence="2" id="KW-1133">Transmembrane helix</keyword>
<dbReference type="OrthoDB" id="304423at2759"/>
<feature type="region of interest" description="Disordered" evidence="1">
    <location>
        <begin position="237"/>
        <end position="260"/>
    </location>
</feature>
<proteinExistence type="predicted"/>
<accession>A0A8S1XRW6</accession>
<sequence>MLQLLFLTFISLAHQQTPQFNFSMFNDPFKLQQLYYLTRFMALEKSLNLTAQKAQENANFALELWVNAEKFINQTSEQKQNKSILNIVNSSQFQSIIPQDQEGWQATQNYLDEWKNQTDDNKSIILQYVLMNINEMIESDPAKYNQTNLIKQLYNQTYILDNNQKNKNTSKYITPFSWQHANVSEEEMIVAHFFENAKSQNITVQEYFNKLSFIEAASVLNALEKFYNASSNNKIPSKTINSKGEEPTNEPQELLPEIKPKDSSEDHPIYLYAVLSLVFIVFVVTLYFLRRYYIQQKIISFQMNEESNAQELQA</sequence>
<evidence type="ECO:0000313" key="4">
    <source>
        <dbReference type="EMBL" id="CAD8203879.1"/>
    </source>
</evidence>
<protein>
    <recommendedName>
        <fullName evidence="6">Transmembrane protein</fullName>
    </recommendedName>
</protein>
<reference evidence="4" key="1">
    <citation type="submission" date="2021-01" db="EMBL/GenBank/DDBJ databases">
        <authorList>
            <consortium name="Genoscope - CEA"/>
            <person name="William W."/>
        </authorList>
    </citation>
    <scope>NUCLEOTIDE SEQUENCE</scope>
</reference>
<evidence type="ECO:0000256" key="1">
    <source>
        <dbReference type="SAM" id="MobiDB-lite"/>
    </source>
</evidence>
<organism evidence="4 5">
    <name type="scientific">Paramecium octaurelia</name>
    <dbReference type="NCBI Taxonomy" id="43137"/>
    <lineage>
        <taxon>Eukaryota</taxon>
        <taxon>Sar</taxon>
        <taxon>Alveolata</taxon>
        <taxon>Ciliophora</taxon>
        <taxon>Intramacronucleata</taxon>
        <taxon>Oligohymenophorea</taxon>
        <taxon>Peniculida</taxon>
        <taxon>Parameciidae</taxon>
        <taxon>Paramecium</taxon>
    </lineage>
</organism>
<dbReference type="OMA" id="HFFENAK"/>
<evidence type="ECO:0008006" key="6">
    <source>
        <dbReference type="Google" id="ProtNLM"/>
    </source>
</evidence>
<keyword evidence="3" id="KW-0732">Signal</keyword>
<keyword evidence="5" id="KW-1185">Reference proteome</keyword>
<keyword evidence="2" id="KW-0812">Transmembrane</keyword>
<evidence type="ECO:0000256" key="3">
    <source>
        <dbReference type="SAM" id="SignalP"/>
    </source>
</evidence>
<gene>
    <name evidence="4" type="ORF">POCTA_138.1.T1310060</name>
</gene>
<comment type="caution">
    <text evidence="4">The sequence shown here is derived from an EMBL/GenBank/DDBJ whole genome shotgun (WGS) entry which is preliminary data.</text>
</comment>
<dbReference type="Proteomes" id="UP000683925">
    <property type="component" value="Unassembled WGS sequence"/>
</dbReference>
<evidence type="ECO:0000256" key="2">
    <source>
        <dbReference type="SAM" id="Phobius"/>
    </source>
</evidence>
<feature type="chain" id="PRO_5035917586" description="Transmembrane protein" evidence="3">
    <location>
        <begin position="16"/>
        <end position="314"/>
    </location>
</feature>
<name>A0A8S1XRW6_PAROT</name>
<evidence type="ECO:0000313" key="5">
    <source>
        <dbReference type="Proteomes" id="UP000683925"/>
    </source>
</evidence>